<dbReference type="EMBL" id="CP045895">
    <property type="protein sequence ID" value="QQP49276.1"/>
    <property type="molecule type" value="Genomic_DNA"/>
</dbReference>
<keyword evidence="3" id="KW-1185">Reference proteome</keyword>
<proteinExistence type="predicted"/>
<gene>
    <name evidence="2" type="ORF">FKW44_009871</name>
</gene>
<protein>
    <submittedName>
        <fullName evidence="2">Uncharacterized protein</fullName>
    </submittedName>
</protein>
<evidence type="ECO:0000313" key="3">
    <source>
        <dbReference type="Proteomes" id="UP000595437"/>
    </source>
</evidence>
<dbReference type="OrthoDB" id="6160174at2759"/>
<feature type="region of interest" description="Disordered" evidence="1">
    <location>
        <begin position="1"/>
        <end position="76"/>
    </location>
</feature>
<reference evidence="3" key="1">
    <citation type="submission" date="2021-01" db="EMBL/GenBank/DDBJ databases">
        <title>Caligus Genome Assembly.</title>
        <authorList>
            <person name="Gallardo-Escarate C."/>
        </authorList>
    </citation>
    <scope>NUCLEOTIDE SEQUENCE [LARGE SCALE GENOMIC DNA]</scope>
</reference>
<dbReference type="AlphaFoldDB" id="A0A7T8HGB0"/>
<feature type="region of interest" description="Disordered" evidence="1">
    <location>
        <begin position="180"/>
        <end position="202"/>
    </location>
</feature>
<evidence type="ECO:0000313" key="2">
    <source>
        <dbReference type="EMBL" id="QQP49276.1"/>
    </source>
</evidence>
<name>A0A7T8HGB0_CALRO</name>
<feature type="compositionally biased region" description="Polar residues" evidence="1">
    <location>
        <begin position="1"/>
        <end position="12"/>
    </location>
</feature>
<accession>A0A7T8HGB0</accession>
<sequence>LTVSSAPSPTTVRTRHNGGIQRETNAGSSAGIMTRSHSTNGPHTFLATTPVRRPPSTHTLPFDRGHLPATAPPTPTRGHILSCVTIGDSDEDYHPWHKNYKPSSSQPQSNGHAEAAVKAMKNLVKKNRVDGRLDEDGFDRSMLEWRITPRTEDSIAPSQWLLGRLQRTYLPAHASAYDRTSKRRMMSADGGRNAKPPHRIGY</sequence>
<dbReference type="Proteomes" id="UP000595437">
    <property type="component" value="Chromosome 6"/>
</dbReference>
<feature type="non-terminal residue" evidence="2">
    <location>
        <position position="202"/>
    </location>
</feature>
<organism evidence="2 3">
    <name type="scientific">Caligus rogercresseyi</name>
    <name type="common">Sea louse</name>
    <dbReference type="NCBI Taxonomy" id="217165"/>
    <lineage>
        <taxon>Eukaryota</taxon>
        <taxon>Metazoa</taxon>
        <taxon>Ecdysozoa</taxon>
        <taxon>Arthropoda</taxon>
        <taxon>Crustacea</taxon>
        <taxon>Multicrustacea</taxon>
        <taxon>Hexanauplia</taxon>
        <taxon>Copepoda</taxon>
        <taxon>Siphonostomatoida</taxon>
        <taxon>Caligidae</taxon>
        <taxon>Caligus</taxon>
    </lineage>
</organism>
<evidence type="ECO:0000256" key="1">
    <source>
        <dbReference type="SAM" id="MobiDB-lite"/>
    </source>
</evidence>